<protein>
    <submittedName>
        <fullName evidence="1">Uncharacterized protein</fullName>
    </submittedName>
</protein>
<comment type="caution">
    <text evidence="1">The sequence shown here is derived from an EMBL/GenBank/DDBJ whole genome shotgun (WGS) entry which is preliminary data.</text>
</comment>
<accession>A0A9Q0H118</accession>
<evidence type="ECO:0000313" key="2">
    <source>
        <dbReference type="Proteomes" id="UP001141806"/>
    </source>
</evidence>
<sequence length="171" mass="19021">MAMEEKRYPSSHAMAEGRSGATAACFRIARRSDRWRSLSLVAVEAPTESVGVVGEQIRRTEPMSAVGVAGRRLQQCSVYCLSFGDYCGAIKAYRKSRVGYVSGPPPRRPWSNQAPYGYGDTAGYGTTTPWNALVLEVVLLRHLLPSILKDLFLSLSITSQRFFFCWMNESQ</sequence>
<dbReference type="AlphaFoldDB" id="A0A9Q0H118"/>
<proteinExistence type="predicted"/>
<dbReference type="EMBL" id="JAMYWD010000011">
    <property type="protein sequence ID" value="KAJ4957270.1"/>
    <property type="molecule type" value="Genomic_DNA"/>
</dbReference>
<keyword evidence="2" id="KW-1185">Reference proteome</keyword>
<reference evidence="1" key="1">
    <citation type="journal article" date="2023" name="Plant J.">
        <title>The genome of the king protea, Protea cynaroides.</title>
        <authorList>
            <person name="Chang J."/>
            <person name="Duong T.A."/>
            <person name="Schoeman C."/>
            <person name="Ma X."/>
            <person name="Roodt D."/>
            <person name="Barker N."/>
            <person name="Li Z."/>
            <person name="Van de Peer Y."/>
            <person name="Mizrachi E."/>
        </authorList>
    </citation>
    <scope>NUCLEOTIDE SEQUENCE</scope>
    <source>
        <tissue evidence="1">Young leaves</tissue>
    </source>
</reference>
<dbReference type="Proteomes" id="UP001141806">
    <property type="component" value="Unassembled WGS sequence"/>
</dbReference>
<organism evidence="1 2">
    <name type="scientific">Protea cynaroides</name>
    <dbReference type="NCBI Taxonomy" id="273540"/>
    <lineage>
        <taxon>Eukaryota</taxon>
        <taxon>Viridiplantae</taxon>
        <taxon>Streptophyta</taxon>
        <taxon>Embryophyta</taxon>
        <taxon>Tracheophyta</taxon>
        <taxon>Spermatophyta</taxon>
        <taxon>Magnoliopsida</taxon>
        <taxon>Proteales</taxon>
        <taxon>Proteaceae</taxon>
        <taxon>Protea</taxon>
    </lineage>
</organism>
<name>A0A9Q0H118_9MAGN</name>
<evidence type="ECO:0000313" key="1">
    <source>
        <dbReference type="EMBL" id="KAJ4957270.1"/>
    </source>
</evidence>
<gene>
    <name evidence="1" type="ORF">NE237_014053</name>
</gene>